<dbReference type="Proteomes" id="UP000075883">
    <property type="component" value="Unassembled WGS sequence"/>
</dbReference>
<dbReference type="VEuPathDB" id="VectorBase:ACUA005115"/>
<proteinExistence type="predicted"/>
<name>A0A182LYM4_9DIPT</name>
<accession>A0A182LYM4</accession>
<reference evidence="1" key="2">
    <citation type="submission" date="2020-05" db="UniProtKB">
        <authorList>
            <consortium name="EnsemblMetazoa"/>
        </authorList>
    </citation>
    <scope>IDENTIFICATION</scope>
    <source>
        <strain evidence="1">A-37</strain>
    </source>
</reference>
<dbReference type="EMBL" id="AXCM01000097">
    <property type="status" value="NOT_ANNOTATED_CDS"/>
    <property type="molecule type" value="Genomic_DNA"/>
</dbReference>
<protein>
    <submittedName>
        <fullName evidence="1">Uncharacterized protein</fullName>
    </submittedName>
</protein>
<dbReference type="EnsemblMetazoa" id="ACUA005115-RA">
    <property type="protein sequence ID" value="ACUA005115-PA"/>
    <property type="gene ID" value="ACUA005115"/>
</dbReference>
<dbReference type="AlphaFoldDB" id="A0A182LYM4"/>
<evidence type="ECO:0000313" key="2">
    <source>
        <dbReference type="Proteomes" id="UP000075883"/>
    </source>
</evidence>
<organism evidence="1 2">
    <name type="scientific">Anopheles culicifacies</name>
    <dbReference type="NCBI Taxonomy" id="139723"/>
    <lineage>
        <taxon>Eukaryota</taxon>
        <taxon>Metazoa</taxon>
        <taxon>Ecdysozoa</taxon>
        <taxon>Arthropoda</taxon>
        <taxon>Hexapoda</taxon>
        <taxon>Insecta</taxon>
        <taxon>Pterygota</taxon>
        <taxon>Neoptera</taxon>
        <taxon>Endopterygota</taxon>
        <taxon>Diptera</taxon>
        <taxon>Nematocera</taxon>
        <taxon>Culicoidea</taxon>
        <taxon>Culicidae</taxon>
        <taxon>Anophelinae</taxon>
        <taxon>Anopheles</taxon>
        <taxon>culicifacies species complex</taxon>
    </lineage>
</organism>
<sequence length="166" mass="17865">MMGLEQEVHIEMMGLEQEHHTAAMGAKEPEHRSTVLGRRTSARVSVASVALLLAWCAVRLRRSGRNSVASGWRTERLLLLLLLLLRRSILAGRASARVSVTVSISISTMSTESSRALTPEAGSTVRLGRSRRSTERLATTIGVTTASITIAITTPASSTARRCTVA</sequence>
<reference evidence="2" key="1">
    <citation type="submission" date="2013-09" db="EMBL/GenBank/DDBJ databases">
        <title>The Genome Sequence of Anopheles culicifacies species A.</title>
        <authorList>
            <consortium name="The Broad Institute Genomics Platform"/>
            <person name="Neafsey D.E."/>
            <person name="Besansky N."/>
            <person name="Howell P."/>
            <person name="Walton C."/>
            <person name="Young S.K."/>
            <person name="Zeng Q."/>
            <person name="Gargeya S."/>
            <person name="Fitzgerald M."/>
            <person name="Haas B."/>
            <person name="Abouelleil A."/>
            <person name="Allen A.W."/>
            <person name="Alvarado L."/>
            <person name="Arachchi H.M."/>
            <person name="Berlin A.M."/>
            <person name="Chapman S.B."/>
            <person name="Gainer-Dewar J."/>
            <person name="Goldberg J."/>
            <person name="Griggs A."/>
            <person name="Gujja S."/>
            <person name="Hansen M."/>
            <person name="Howarth C."/>
            <person name="Imamovic A."/>
            <person name="Ireland A."/>
            <person name="Larimer J."/>
            <person name="McCowan C."/>
            <person name="Murphy C."/>
            <person name="Pearson M."/>
            <person name="Poon T.W."/>
            <person name="Priest M."/>
            <person name="Roberts A."/>
            <person name="Saif S."/>
            <person name="Shea T."/>
            <person name="Sisk P."/>
            <person name="Sykes S."/>
            <person name="Wortman J."/>
            <person name="Nusbaum C."/>
            <person name="Birren B."/>
        </authorList>
    </citation>
    <scope>NUCLEOTIDE SEQUENCE [LARGE SCALE GENOMIC DNA]</scope>
    <source>
        <strain evidence="2">A-37</strain>
    </source>
</reference>
<evidence type="ECO:0000313" key="1">
    <source>
        <dbReference type="EnsemblMetazoa" id="ACUA005115-PA"/>
    </source>
</evidence>
<keyword evidence="2" id="KW-1185">Reference proteome</keyword>